<dbReference type="PANTHER" id="PTHR43537">
    <property type="entry name" value="TRANSCRIPTIONAL REGULATOR, GNTR FAMILY"/>
    <property type="match status" value="1"/>
</dbReference>
<evidence type="ECO:0000256" key="2">
    <source>
        <dbReference type="ARBA" id="ARBA00023125"/>
    </source>
</evidence>
<organism evidence="5">
    <name type="scientific">Streptomyces sp. NBC_00049</name>
    <dbReference type="NCBI Taxonomy" id="2903617"/>
    <lineage>
        <taxon>Bacteria</taxon>
        <taxon>Bacillati</taxon>
        <taxon>Actinomycetota</taxon>
        <taxon>Actinomycetes</taxon>
        <taxon>Kitasatosporales</taxon>
        <taxon>Streptomycetaceae</taxon>
        <taxon>Streptomyces</taxon>
    </lineage>
</organism>
<dbReference type="PANTHER" id="PTHR43537:SF5">
    <property type="entry name" value="UXU OPERON TRANSCRIPTIONAL REGULATOR"/>
    <property type="match status" value="1"/>
</dbReference>
<protein>
    <submittedName>
        <fullName evidence="5">GntR family transcriptional regulator</fullName>
    </submittedName>
</protein>
<gene>
    <name evidence="5" type="ORF">OG327_32075</name>
</gene>
<keyword evidence="1" id="KW-0805">Transcription regulation</keyword>
<evidence type="ECO:0000256" key="1">
    <source>
        <dbReference type="ARBA" id="ARBA00023015"/>
    </source>
</evidence>
<proteinExistence type="predicted"/>
<dbReference type="EMBL" id="CP108264">
    <property type="protein sequence ID" value="WTU77596.1"/>
    <property type="molecule type" value="Genomic_DNA"/>
</dbReference>
<evidence type="ECO:0000256" key="3">
    <source>
        <dbReference type="ARBA" id="ARBA00023163"/>
    </source>
</evidence>
<accession>A0AAU2JZS6</accession>
<dbReference type="SUPFAM" id="SSF46785">
    <property type="entry name" value="Winged helix' DNA-binding domain"/>
    <property type="match status" value="1"/>
</dbReference>
<dbReference type="AlphaFoldDB" id="A0AAU2JZS6"/>
<dbReference type="InterPro" id="IPR036388">
    <property type="entry name" value="WH-like_DNA-bd_sf"/>
</dbReference>
<dbReference type="GO" id="GO:0003677">
    <property type="term" value="F:DNA binding"/>
    <property type="evidence" value="ECO:0007669"/>
    <property type="project" value="UniProtKB-KW"/>
</dbReference>
<feature type="domain" description="HTH gntR-type" evidence="4">
    <location>
        <begin position="153"/>
        <end position="221"/>
    </location>
</feature>
<dbReference type="PROSITE" id="PS50949">
    <property type="entry name" value="HTH_GNTR"/>
    <property type="match status" value="1"/>
</dbReference>
<evidence type="ECO:0000259" key="4">
    <source>
        <dbReference type="PROSITE" id="PS50949"/>
    </source>
</evidence>
<dbReference type="Gene3D" id="1.10.10.10">
    <property type="entry name" value="Winged helix-like DNA-binding domain superfamily/Winged helix DNA-binding domain"/>
    <property type="match status" value="2"/>
</dbReference>
<sequence length="341" mass="36698">MIETHAAGYTAWIRSTVRLWLPLARERAEAAAGSPSDTARWASLINDADQSDTDLTTVAQIRAAAKAVHALLIALQNSAPPCPPVAEIAARIAAHVTSLRYAPGIQLSRETTAADLGVPAALVRLAFTDLSAAGVLASSHHRTMVRGARDERPRRVRHLADRLLDQVAFGLYPPGCSLPGADELGDYCVSDVALVTEALRFLEHEGWIDRKRGRPALVLASAHLLAPPGQIAALPRAEGGACPALAVVHHAMREAHNAWRHRRFLPPEEVVTRWESLREMAVQILAAGAENAVGPADRGRHAVLLLREAVHAPLPDTSLLGMWHTARLAAAVRVFLTFTRG</sequence>
<dbReference type="GO" id="GO:0003700">
    <property type="term" value="F:DNA-binding transcription factor activity"/>
    <property type="evidence" value="ECO:0007669"/>
    <property type="project" value="InterPro"/>
</dbReference>
<dbReference type="InterPro" id="IPR000524">
    <property type="entry name" value="Tscrpt_reg_HTH_GntR"/>
</dbReference>
<keyword evidence="2" id="KW-0238">DNA-binding</keyword>
<evidence type="ECO:0000313" key="5">
    <source>
        <dbReference type="EMBL" id="WTU77596.1"/>
    </source>
</evidence>
<name>A0AAU2JZS6_9ACTN</name>
<reference evidence="5" key="1">
    <citation type="submission" date="2022-10" db="EMBL/GenBank/DDBJ databases">
        <title>The complete genomes of actinobacterial strains from the NBC collection.</title>
        <authorList>
            <person name="Joergensen T.S."/>
            <person name="Alvarez Arevalo M."/>
            <person name="Sterndorff E.B."/>
            <person name="Faurdal D."/>
            <person name="Vuksanovic O."/>
            <person name="Mourched A.-S."/>
            <person name="Charusanti P."/>
            <person name="Shaw S."/>
            <person name="Blin K."/>
            <person name="Weber T."/>
        </authorList>
    </citation>
    <scope>NUCLEOTIDE SEQUENCE</scope>
    <source>
        <strain evidence="5">NBC_00049</strain>
    </source>
</reference>
<dbReference type="InterPro" id="IPR036390">
    <property type="entry name" value="WH_DNA-bd_sf"/>
</dbReference>
<keyword evidence="3" id="KW-0804">Transcription</keyword>